<evidence type="ECO:0000313" key="2">
    <source>
        <dbReference type="EMBL" id="ENN80855.1"/>
    </source>
</evidence>
<dbReference type="AlphaFoldDB" id="N6UGG7"/>
<sequence length="93" mass="10326">MSIISNLKRLPCFPMSSMHSSGVSVDQGINEFNGQLKASTNISRMRKRFHDLLDDTFSLFGNSRKGSPTDSPVDDRSRPIAIEVKSHSANDSR</sequence>
<dbReference type="HOGENOM" id="CLU_2401906_0_0_1"/>
<gene>
    <name evidence="2" type="ORF">YQE_02731</name>
</gene>
<feature type="region of interest" description="Disordered" evidence="1">
    <location>
        <begin position="60"/>
        <end position="93"/>
    </location>
</feature>
<accession>N6UGG7</accession>
<evidence type="ECO:0000256" key="1">
    <source>
        <dbReference type="SAM" id="MobiDB-lite"/>
    </source>
</evidence>
<name>N6UGG7_DENPD</name>
<protein>
    <submittedName>
        <fullName evidence="2">Uncharacterized protein</fullName>
    </submittedName>
</protein>
<dbReference type="EMBL" id="KB740344">
    <property type="protein sequence ID" value="ENN80855.1"/>
    <property type="molecule type" value="Genomic_DNA"/>
</dbReference>
<feature type="compositionally biased region" description="Basic and acidic residues" evidence="1">
    <location>
        <begin position="73"/>
        <end position="93"/>
    </location>
</feature>
<dbReference type="OrthoDB" id="6624682at2759"/>
<feature type="non-terminal residue" evidence="2">
    <location>
        <position position="1"/>
    </location>
</feature>
<feature type="compositionally biased region" description="Polar residues" evidence="1">
    <location>
        <begin position="60"/>
        <end position="70"/>
    </location>
</feature>
<proteinExistence type="predicted"/>
<organism evidence="2">
    <name type="scientific">Dendroctonus ponderosae</name>
    <name type="common">Mountain pine beetle</name>
    <dbReference type="NCBI Taxonomy" id="77166"/>
    <lineage>
        <taxon>Eukaryota</taxon>
        <taxon>Metazoa</taxon>
        <taxon>Ecdysozoa</taxon>
        <taxon>Arthropoda</taxon>
        <taxon>Hexapoda</taxon>
        <taxon>Insecta</taxon>
        <taxon>Pterygota</taxon>
        <taxon>Neoptera</taxon>
        <taxon>Endopterygota</taxon>
        <taxon>Coleoptera</taxon>
        <taxon>Polyphaga</taxon>
        <taxon>Cucujiformia</taxon>
        <taxon>Curculionidae</taxon>
        <taxon>Scolytinae</taxon>
        <taxon>Dendroctonus</taxon>
    </lineage>
</organism>
<reference evidence="2" key="1">
    <citation type="journal article" date="2013" name="Genome Biol.">
        <title>Draft genome of the mountain pine beetle, Dendroctonus ponderosae Hopkins, a major forest pest.</title>
        <authorList>
            <person name="Keeling C.I."/>
            <person name="Yuen M.M."/>
            <person name="Liao N.Y."/>
            <person name="Docking T.R."/>
            <person name="Chan S.K."/>
            <person name="Taylor G.A."/>
            <person name="Palmquist D.L."/>
            <person name="Jackman S.D."/>
            <person name="Nguyen A."/>
            <person name="Li M."/>
            <person name="Henderson H."/>
            <person name="Janes J.K."/>
            <person name="Zhao Y."/>
            <person name="Pandoh P."/>
            <person name="Moore R."/>
            <person name="Sperling F.A."/>
            <person name="Huber D.P."/>
            <person name="Birol I."/>
            <person name="Jones S.J."/>
            <person name="Bohlmann J."/>
        </authorList>
    </citation>
    <scope>NUCLEOTIDE SEQUENCE</scope>
</reference>